<sequence length="186" mass="21834">MNHLEIEYKTLLTKNEYQQLLPLFSKIKATKQINYYIDTADFSIRDAKMALRIRTFETRAELTLKIPQQVGNMEYNQFLTLEESHTFINTCVLPEGKIRTLLTQAAINLEKLKILGSLTTIRYEKETTIGLMALDENHYFDKTDYELELEVTDAEIGKEQFNHFLQAHHIHYKYAKPKVARFAQNL</sequence>
<dbReference type="CDD" id="cd07762">
    <property type="entry name" value="CYTH-like_Pase_1"/>
    <property type="match status" value="1"/>
</dbReference>
<dbReference type="Proteomes" id="UP000031339">
    <property type="component" value="Unassembled WGS sequence"/>
</dbReference>
<proteinExistence type="predicted"/>
<dbReference type="InterPro" id="IPR033469">
    <property type="entry name" value="CYTH-like_dom_sf"/>
</dbReference>
<dbReference type="PROSITE" id="PS51707">
    <property type="entry name" value="CYTH"/>
    <property type="match status" value="1"/>
</dbReference>
<dbReference type="InterPro" id="IPR023577">
    <property type="entry name" value="CYTH_domain"/>
</dbReference>
<feature type="domain" description="CYTH" evidence="1">
    <location>
        <begin position="3"/>
        <end position="186"/>
    </location>
</feature>
<dbReference type="Pfam" id="PF01928">
    <property type="entry name" value="CYTH"/>
    <property type="match status" value="1"/>
</dbReference>
<dbReference type="OrthoDB" id="384378at2"/>
<protein>
    <submittedName>
        <fullName evidence="2">Adenylate cyclase</fullName>
    </submittedName>
</protein>
<dbReference type="RefSeq" id="WP_039676987.1">
    <property type="nucleotide sequence ID" value="NZ_CAJPUH010000011.1"/>
</dbReference>
<organism evidence="2 3">
    <name type="scientific">Streptococcus constellatus</name>
    <dbReference type="NCBI Taxonomy" id="76860"/>
    <lineage>
        <taxon>Bacteria</taxon>
        <taxon>Bacillati</taxon>
        <taxon>Bacillota</taxon>
        <taxon>Bacilli</taxon>
        <taxon>Lactobacillales</taxon>
        <taxon>Streptococcaceae</taxon>
        <taxon>Streptococcus</taxon>
        <taxon>Streptococcus anginosus group</taxon>
    </lineage>
</organism>
<comment type="caution">
    <text evidence="2">The sequence shown here is derived from an EMBL/GenBank/DDBJ whole genome shotgun (WGS) entry which is preliminary data.</text>
</comment>
<name>A0A0C1KHN2_STRCV</name>
<dbReference type="Gene3D" id="2.40.320.10">
    <property type="entry name" value="Hypothetical Protein Pfu-838710-001"/>
    <property type="match status" value="1"/>
</dbReference>
<dbReference type="PIRSF" id="PIRSF012526">
    <property type="entry name" value="CYTH_UCP012526"/>
    <property type="match status" value="1"/>
</dbReference>
<gene>
    <name evidence="2" type="ORF">RN79_02340</name>
</gene>
<dbReference type="InterPro" id="IPR009195">
    <property type="entry name" value="Uncharacterised_YjbK"/>
</dbReference>
<accession>A0A0C1KHN2</accession>
<evidence type="ECO:0000259" key="1">
    <source>
        <dbReference type="PROSITE" id="PS51707"/>
    </source>
</evidence>
<reference evidence="2 3" key="1">
    <citation type="submission" date="2014-12" db="EMBL/GenBank/DDBJ databases">
        <title>Partial genome sequence of Streptococcus constellatus KCOM 1650 (= ChDC B144).</title>
        <authorList>
            <person name="Kook J.-K."/>
            <person name="Park S.-N."/>
            <person name="Lim Y.K."/>
            <person name="Jo E."/>
        </authorList>
    </citation>
    <scope>NUCLEOTIDE SEQUENCE [LARGE SCALE GENOMIC DNA]</scope>
    <source>
        <strain evidence="2 3">KCOM 1650</strain>
    </source>
</reference>
<dbReference type="SUPFAM" id="SSF55154">
    <property type="entry name" value="CYTH-like phosphatases"/>
    <property type="match status" value="1"/>
</dbReference>
<dbReference type="eggNOG" id="COG4116">
    <property type="taxonomic scope" value="Bacteria"/>
</dbReference>
<dbReference type="STRING" id="862969.SCI_0739"/>
<evidence type="ECO:0000313" key="2">
    <source>
        <dbReference type="EMBL" id="KIC78432.1"/>
    </source>
</evidence>
<evidence type="ECO:0000313" key="3">
    <source>
        <dbReference type="Proteomes" id="UP000031339"/>
    </source>
</evidence>
<dbReference type="AlphaFoldDB" id="A0A0C1KHN2"/>
<dbReference type="SMART" id="SM01118">
    <property type="entry name" value="CYTH"/>
    <property type="match status" value="1"/>
</dbReference>
<dbReference type="EMBL" id="JWIY01000001">
    <property type="protein sequence ID" value="KIC78432.1"/>
    <property type="molecule type" value="Genomic_DNA"/>
</dbReference>